<evidence type="ECO:0000256" key="5">
    <source>
        <dbReference type="ARBA" id="ARBA00023125"/>
    </source>
</evidence>
<dbReference type="AlphaFoldDB" id="A5DPG7"/>
<keyword evidence="4" id="KW-0805">Transcription regulation</keyword>
<gene>
    <name evidence="9" type="ORF">PGUG_05168</name>
</gene>
<dbReference type="eggNOG" id="ENOG502S5TA">
    <property type="taxonomic scope" value="Eukaryota"/>
</dbReference>
<dbReference type="InParanoid" id="A5DPG7"/>
<keyword evidence="2" id="KW-0479">Metal-binding</keyword>
<dbReference type="PANTHER" id="PTHR47782:SF1">
    <property type="entry name" value="PYRIMIDINE PATHWAY REGULATORY PROTEIN 1"/>
    <property type="match status" value="1"/>
</dbReference>
<evidence type="ECO:0000259" key="8">
    <source>
        <dbReference type="SMART" id="SM00906"/>
    </source>
</evidence>
<name>A5DPG7_PICGU</name>
<accession>A5DPG7</accession>
<dbReference type="Pfam" id="PF04082">
    <property type="entry name" value="Fungal_trans"/>
    <property type="match status" value="1"/>
</dbReference>
<dbReference type="GO" id="GO:0008270">
    <property type="term" value="F:zinc ion binding"/>
    <property type="evidence" value="ECO:0007669"/>
    <property type="project" value="InterPro"/>
</dbReference>
<dbReference type="GeneID" id="5124995"/>
<evidence type="ECO:0000313" key="9">
    <source>
        <dbReference type="EMBL" id="EDK41070.2"/>
    </source>
</evidence>
<sequence>MPLSAPVSFSSIPEVFANFLLTNYTTYHLPQYPCVSKISLVESFNKIFVTKKECTAYDYITVSLAMAISASTLLWKNERAAVASSNALFTTAAQHLSDLDWEDSTETLAIILLFSHYSYANPVACDTWFLMGMALRMSFSLGLHRDMPKDDLNALEIDTRRRLFLMTSSMERALCSLHMKPTFLSDQYISSLDPSPLGDEFISAQGLDENGVHYKGAALHFHKHRLLQSEMFDVLWKGRLDPKIKLEDWMEDMDQRMTQWYFDAAPFTKIHQLKFREINKVQGSLRLKRRSPYYTDPILKHRIDLYYDIKRLISINQDLFSSGHLSYLLYGVHFMVESAVCLLDMMWNQLELVLNTFSFQEVHNVFRSCLEVITRMSSRWPAAQYCVTVLSDLEYEVAAFKYPSALSQKVEVRPEQEISDQIFNLLFPDSHYEVVKEPENKDVQLFDTNELGWDIEFESVINWNEDWALSNIILD</sequence>
<dbReference type="GO" id="GO:0043565">
    <property type="term" value="F:sequence-specific DNA binding"/>
    <property type="evidence" value="ECO:0007669"/>
    <property type="project" value="TreeGrafter"/>
</dbReference>
<dbReference type="CDD" id="cd12148">
    <property type="entry name" value="fungal_TF_MHR"/>
    <property type="match status" value="1"/>
</dbReference>
<evidence type="ECO:0000256" key="3">
    <source>
        <dbReference type="ARBA" id="ARBA00022833"/>
    </source>
</evidence>
<keyword evidence="3" id="KW-0862">Zinc</keyword>
<dbReference type="GO" id="GO:0005634">
    <property type="term" value="C:nucleus"/>
    <property type="evidence" value="ECO:0007669"/>
    <property type="project" value="UniProtKB-SubCell"/>
</dbReference>
<comment type="subcellular location">
    <subcellularLocation>
        <location evidence="1">Nucleus</location>
    </subcellularLocation>
</comment>
<dbReference type="SMART" id="SM00906">
    <property type="entry name" value="Fungal_trans"/>
    <property type="match status" value="1"/>
</dbReference>
<dbReference type="InterPro" id="IPR007219">
    <property type="entry name" value="XnlR_reg_dom"/>
</dbReference>
<evidence type="ECO:0000256" key="6">
    <source>
        <dbReference type="ARBA" id="ARBA00023163"/>
    </source>
</evidence>
<reference evidence="9 10" key="1">
    <citation type="journal article" date="2009" name="Nature">
        <title>Evolution of pathogenicity and sexual reproduction in eight Candida genomes.</title>
        <authorList>
            <person name="Butler G."/>
            <person name="Rasmussen M.D."/>
            <person name="Lin M.F."/>
            <person name="Santos M.A."/>
            <person name="Sakthikumar S."/>
            <person name="Munro C.A."/>
            <person name="Rheinbay E."/>
            <person name="Grabherr M."/>
            <person name="Forche A."/>
            <person name="Reedy J.L."/>
            <person name="Agrafioti I."/>
            <person name="Arnaud M.B."/>
            <person name="Bates S."/>
            <person name="Brown A.J."/>
            <person name="Brunke S."/>
            <person name="Costanzo M.C."/>
            <person name="Fitzpatrick D.A."/>
            <person name="de Groot P.W."/>
            <person name="Harris D."/>
            <person name="Hoyer L.L."/>
            <person name="Hube B."/>
            <person name="Klis F.M."/>
            <person name="Kodira C."/>
            <person name="Lennard N."/>
            <person name="Logue M.E."/>
            <person name="Martin R."/>
            <person name="Neiman A.M."/>
            <person name="Nikolaou E."/>
            <person name="Quail M.A."/>
            <person name="Quinn J."/>
            <person name="Santos M.C."/>
            <person name="Schmitzberger F.F."/>
            <person name="Sherlock G."/>
            <person name="Shah P."/>
            <person name="Silverstein K.A."/>
            <person name="Skrzypek M.S."/>
            <person name="Soll D."/>
            <person name="Staggs R."/>
            <person name="Stansfield I."/>
            <person name="Stumpf M.P."/>
            <person name="Sudbery P.E."/>
            <person name="Srikantha T."/>
            <person name="Zeng Q."/>
            <person name="Berman J."/>
            <person name="Berriman M."/>
            <person name="Heitman J."/>
            <person name="Gow N.A."/>
            <person name="Lorenz M.C."/>
            <person name="Birren B.W."/>
            <person name="Kellis M."/>
            <person name="Cuomo C.A."/>
        </authorList>
    </citation>
    <scope>NUCLEOTIDE SEQUENCE [LARGE SCALE GENOMIC DNA]</scope>
    <source>
        <strain evidence="10">ATCC 6260 / CBS 566 / DSM 6381 / JCM 1539 / NBRC 10279 / NRRL Y-324</strain>
    </source>
</reference>
<dbReference type="OrthoDB" id="25921at2759"/>
<evidence type="ECO:0000256" key="1">
    <source>
        <dbReference type="ARBA" id="ARBA00004123"/>
    </source>
</evidence>
<evidence type="ECO:0000256" key="2">
    <source>
        <dbReference type="ARBA" id="ARBA00022723"/>
    </source>
</evidence>
<dbReference type="Proteomes" id="UP000001997">
    <property type="component" value="Unassembled WGS sequence"/>
</dbReference>
<dbReference type="OMA" id="WCAWEME"/>
<evidence type="ECO:0000256" key="4">
    <source>
        <dbReference type="ARBA" id="ARBA00023015"/>
    </source>
</evidence>
<dbReference type="EMBL" id="CH408160">
    <property type="protein sequence ID" value="EDK41070.2"/>
    <property type="molecule type" value="Genomic_DNA"/>
</dbReference>
<dbReference type="PANTHER" id="PTHR47782">
    <property type="entry name" value="ZN(II)2CYS6 TRANSCRIPTION FACTOR (EUROFUNG)-RELATED"/>
    <property type="match status" value="1"/>
</dbReference>
<organism evidence="9 10">
    <name type="scientific">Meyerozyma guilliermondii (strain ATCC 6260 / CBS 566 / DSM 6381 / JCM 1539 / NBRC 10279 / NRRL Y-324)</name>
    <name type="common">Yeast</name>
    <name type="synonym">Candida guilliermondii</name>
    <dbReference type="NCBI Taxonomy" id="294746"/>
    <lineage>
        <taxon>Eukaryota</taxon>
        <taxon>Fungi</taxon>
        <taxon>Dikarya</taxon>
        <taxon>Ascomycota</taxon>
        <taxon>Saccharomycotina</taxon>
        <taxon>Pichiomycetes</taxon>
        <taxon>Debaryomycetaceae</taxon>
        <taxon>Meyerozyma</taxon>
    </lineage>
</organism>
<proteinExistence type="predicted"/>
<evidence type="ECO:0000313" key="10">
    <source>
        <dbReference type="Proteomes" id="UP000001997"/>
    </source>
</evidence>
<dbReference type="GO" id="GO:0000981">
    <property type="term" value="F:DNA-binding transcription factor activity, RNA polymerase II-specific"/>
    <property type="evidence" value="ECO:0007669"/>
    <property type="project" value="TreeGrafter"/>
</dbReference>
<feature type="domain" description="Xylanolytic transcriptional activator regulatory" evidence="8">
    <location>
        <begin position="127"/>
        <end position="200"/>
    </location>
</feature>
<dbReference type="KEGG" id="pgu:PGUG_05168"/>
<dbReference type="STRING" id="294746.A5DPG7"/>
<dbReference type="GO" id="GO:0006351">
    <property type="term" value="P:DNA-templated transcription"/>
    <property type="evidence" value="ECO:0007669"/>
    <property type="project" value="InterPro"/>
</dbReference>
<dbReference type="VEuPathDB" id="FungiDB:PGUG_05168"/>
<dbReference type="RefSeq" id="XP_001483213.2">
    <property type="nucleotide sequence ID" value="XM_001483163.1"/>
</dbReference>
<protein>
    <recommendedName>
        <fullName evidence="8">Xylanolytic transcriptional activator regulatory domain-containing protein</fullName>
    </recommendedName>
</protein>
<evidence type="ECO:0000256" key="7">
    <source>
        <dbReference type="ARBA" id="ARBA00023242"/>
    </source>
</evidence>
<dbReference type="HOGENOM" id="CLU_013962_0_0_1"/>
<keyword evidence="6" id="KW-0804">Transcription</keyword>
<dbReference type="InterPro" id="IPR052202">
    <property type="entry name" value="Yeast_MetPath_Reg"/>
</dbReference>
<keyword evidence="5" id="KW-0238">DNA-binding</keyword>
<dbReference type="GO" id="GO:0045944">
    <property type="term" value="P:positive regulation of transcription by RNA polymerase II"/>
    <property type="evidence" value="ECO:0007669"/>
    <property type="project" value="TreeGrafter"/>
</dbReference>
<keyword evidence="7" id="KW-0539">Nucleus</keyword>
<keyword evidence="10" id="KW-1185">Reference proteome</keyword>